<dbReference type="AlphaFoldDB" id="A0A5E8UWN5"/>
<feature type="transmembrane region" description="Helical" evidence="1">
    <location>
        <begin position="12"/>
        <end position="32"/>
    </location>
</feature>
<comment type="caution">
    <text evidence="2">The sequence shown here is derived from an EMBL/GenBank/DDBJ whole genome shotgun (WGS) entry which is preliminary data.</text>
</comment>
<reference evidence="2 3" key="2">
    <citation type="submission" date="2013-04" db="EMBL/GenBank/DDBJ databases">
        <authorList>
            <person name="Fiebig A."/>
            <person name="Pradella S."/>
            <person name="Wagner-Doebler I."/>
        </authorList>
    </citation>
    <scope>NUCLEOTIDE SEQUENCE [LARGE SCALE GENOMIC DNA]</scope>
    <source>
        <strain evidence="3">DSM 17067 / NCIMB 14079 / DFL-11</strain>
    </source>
</reference>
<reference evidence="2 3" key="1">
    <citation type="submission" date="2008-01" db="EMBL/GenBank/DDBJ databases">
        <authorList>
            <person name="Wagner-Dobler I."/>
            <person name="Ferriera S."/>
            <person name="Johnson J."/>
            <person name="Kravitz S."/>
            <person name="Beeson K."/>
            <person name="Sutton G."/>
            <person name="Rogers Y.-H."/>
            <person name="Friedman R."/>
            <person name="Frazier M."/>
            <person name="Venter J.C."/>
        </authorList>
    </citation>
    <scope>NUCLEOTIDE SEQUENCE [LARGE SCALE GENOMIC DNA]</scope>
    <source>
        <strain evidence="3">DSM 17067 / NCIMB 14079 / DFL-11</strain>
    </source>
</reference>
<proteinExistence type="predicted"/>
<evidence type="ECO:0000256" key="1">
    <source>
        <dbReference type="SAM" id="Phobius"/>
    </source>
</evidence>
<dbReference type="Proteomes" id="UP000004703">
    <property type="component" value="Chromosome"/>
</dbReference>
<evidence type="ECO:0000313" key="3">
    <source>
        <dbReference type="Proteomes" id="UP000004703"/>
    </source>
</evidence>
<protein>
    <submittedName>
        <fullName evidence="2">Uncharacterized protein</fullName>
    </submittedName>
</protein>
<accession>A0A5E8UWN5</accession>
<keyword evidence="1" id="KW-1133">Transmembrane helix</keyword>
<gene>
    <name evidence="2" type="ORF">SADFL11_00036260</name>
</gene>
<sequence length="41" mass="4199">MNITSSAVETASTLYCYICSLLAGSAIGWSTVRMIAEGGLG</sequence>
<name>A0A5E8UWN5_ROSAD</name>
<keyword evidence="1" id="KW-0812">Transmembrane</keyword>
<dbReference type="EMBL" id="ACCU02000003">
    <property type="protein sequence ID" value="RMX61846.1"/>
    <property type="molecule type" value="Genomic_DNA"/>
</dbReference>
<organism evidence="2 3">
    <name type="scientific">Roseibium alexandrii (strain DSM 17067 / NCIMB 14079 / DFL-11)</name>
    <name type="common">Labrenzia alexandrii</name>
    <dbReference type="NCBI Taxonomy" id="244592"/>
    <lineage>
        <taxon>Bacteria</taxon>
        <taxon>Pseudomonadati</taxon>
        <taxon>Pseudomonadota</taxon>
        <taxon>Alphaproteobacteria</taxon>
        <taxon>Hyphomicrobiales</taxon>
        <taxon>Stappiaceae</taxon>
        <taxon>Roseibium</taxon>
    </lineage>
</organism>
<evidence type="ECO:0000313" key="2">
    <source>
        <dbReference type="EMBL" id="RMX61846.1"/>
    </source>
</evidence>
<keyword evidence="1" id="KW-0472">Membrane</keyword>